<sequence>MKKLLSYISALFGVFYIVSFVYAILEYGEIRVLDLAAIIILFWVSSLLQRKHSSEQEVHARE</sequence>
<keyword evidence="1" id="KW-0812">Transmembrane</keyword>
<name>I0JME4_HALH3</name>
<protein>
    <submittedName>
        <fullName evidence="2">Uncharacterized protein</fullName>
    </submittedName>
</protein>
<dbReference type="RefSeq" id="WP_014643207.1">
    <property type="nucleotide sequence ID" value="NC_017668.1"/>
</dbReference>
<feature type="transmembrane region" description="Helical" evidence="1">
    <location>
        <begin position="7"/>
        <end position="24"/>
    </location>
</feature>
<reference evidence="2 3" key="1">
    <citation type="journal article" date="2013" name="Environ. Microbiol.">
        <title>Chloride and organic osmolytes: a hybrid strategy to cope with elevated salinities by the moderately halophilic, chloride-dependent bacterium Halobacillus halophilus.</title>
        <authorList>
            <person name="Saum S.H."/>
            <person name="Pfeiffer F."/>
            <person name="Palm P."/>
            <person name="Rampp M."/>
            <person name="Schuster S.C."/>
            <person name="Muller V."/>
            <person name="Oesterhelt D."/>
        </authorList>
    </citation>
    <scope>NUCLEOTIDE SEQUENCE [LARGE SCALE GENOMIC DNA]</scope>
    <source>
        <strain evidence="3">ATCC 35676 / DSM 2266 / JCM 20832 / KCTC 3685 / LMG 17431 / NBRC 102448 / NCIMB 2269</strain>
    </source>
</reference>
<keyword evidence="1" id="KW-0472">Membrane</keyword>
<evidence type="ECO:0000256" key="1">
    <source>
        <dbReference type="SAM" id="Phobius"/>
    </source>
</evidence>
<dbReference type="HOGENOM" id="CLU_2897944_0_0_9"/>
<dbReference type="KEGG" id="hhd:HBHAL_2966"/>
<accession>I0JME4</accession>
<evidence type="ECO:0000313" key="3">
    <source>
        <dbReference type="Proteomes" id="UP000007397"/>
    </source>
</evidence>
<dbReference type="PATRIC" id="fig|866895.3.peg.1982"/>
<organism evidence="2 3">
    <name type="scientific">Halobacillus halophilus (strain ATCC 35676 / DSM 2266 / JCM 20832 / KCTC 3685 / LMG 17431 / NBRC 102448 / NCIMB 2269)</name>
    <name type="common">Sporosarcina halophila</name>
    <dbReference type="NCBI Taxonomy" id="866895"/>
    <lineage>
        <taxon>Bacteria</taxon>
        <taxon>Bacillati</taxon>
        <taxon>Bacillota</taxon>
        <taxon>Bacilli</taxon>
        <taxon>Bacillales</taxon>
        <taxon>Bacillaceae</taxon>
        <taxon>Halobacillus</taxon>
    </lineage>
</organism>
<gene>
    <name evidence="2" type="ordered locus">HBHAL_2966</name>
</gene>
<keyword evidence="3" id="KW-1185">Reference proteome</keyword>
<dbReference type="AlphaFoldDB" id="I0JME4"/>
<dbReference type="Proteomes" id="UP000007397">
    <property type="component" value="Chromosome"/>
</dbReference>
<proteinExistence type="predicted"/>
<evidence type="ECO:0000313" key="2">
    <source>
        <dbReference type="EMBL" id="CCG45314.1"/>
    </source>
</evidence>
<feature type="transmembrane region" description="Helical" evidence="1">
    <location>
        <begin position="30"/>
        <end position="48"/>
    </location>
</feature>
<keyword evidence="1" id="KW-1133">Transmembrane helix</keyword>
<dbReference type="EMBL" id="HE717023">
    <property type="protein sequence ID" value="CCG45314.1"/>
    <property type="molecule type" value="Genomic_DNA"/>
</dbReference>